<feature type="transmembrane region" description="Helical" evidence="6">
    <location>
        <begin position="232"/>
        <end position="256"/>
    </location>
</feature>
<comment type="similarity">
    <text evidence="2">Belongs to the multi antimicrobial extrusion (MATE) (TC 2.A.66.1) family.</text>
</comment>
<feature type="transmembrane region" description="Helical" evidence="6">
    <location>
        <begin position="350"/>
        <end position="371"/>
    </location>
</feature>
<name>A0A2C9CQE9_9RHOB</name>
<reference evidence="8" key="1">
    <citation type="submission" date="2017-09" db="EMBL/GenBank/DDBJ databases">
        <authorList>
            <person name="Varghese N."/>
            <person name="Submissions S."/>
        </authorList>
    </citation>
    <scope>NUCLEOTIDE SEQUENCE [LARGE SCALE GENOMIC DNA]</scope>
    <source>
        <strain evidence="8">C7</strain>
    </source>
</reference>
<dbReference type="InterPro" id="IPR044644">
    <property type="entry name" value="DinF-like"/>
</dbReference>
<accession>A0A2C9CQE9</accession>
<feature type="transmembrane region" description="Helical" evidence="6">
    <location>
        <begin position="407"/>
        <end position="426"/>
    </location>
</feature>
<dbReference type="CDD" id="cd13136">
    <property type="entry name" value="MATE_DinF_like"/>
    <property type="match status" value="1"/>
</dbReference>
<feature type="transmembrane region" description="Helical" evidence="6">
    <location>
        <begin position="37"/>
        <end position="60"/>
    </location>
</feature>
<gene>
    <name evidence="7" type="ORF">SAMN06273572_102114</name>
</gene>
<evidence type="ECO:0000256" key="4">
    <source>
        <dbReference type="ARBA" id="ARBA00022989"/>
    </source>
</evidence>
<dbReference type="OrthoDB" id="9789527at2"/>
<dbReference type="GO" id="GO:0005886">
    <property type="term" value="C:plasma membrane"/>
    <property type="evidence" value="ECO:0007669"/>
    <property type="project" value="TreeGrafter"/>
</dbReference>
<feature type="transmembrane region" description="Helical" evidence="6">
    <location>
        <begin position="310"/>
        <end position="330"/>
    </location>
</feature>
<evidence type="ECO:0000256" key="5">
    <source>
        <dbReference type="ARBA" id="ARBA00023136"/>
    </source>
</evidence>
<evidence type="ECO:0000256" key="1">
    <source>
        <dbReference type="ARBA" id="ARBA00004141"/>
    </source>
</evidence>
<comment type="subcellular location">
    <subcellularLocation>
        <location evidence="1">Membrane</location>
        <topology evidence="1">Multi-pass membrane protein</topology>
    </subcellularLocation>
</comment>
<organism evidence="7 8">
    <name type="scientific">Pontivivens marinum</name>
    <dbReference type="NCBI Taxonomy" id="1690039"/>
    <lineage>
        <taxon>Bacteria</taxon>
        <taxon>Pseudomonadati</taxon>
        <taxon>Pseudomonadota</taxon>
        <taxon>Alphaproteobacteria</taxon>
        <taxon>Rhodobacterales</taxon>
        <taxon>Paracoccaceae</taxon>
        <taxon>Pontivivens</taxon>
    </lineage>
</organism>
<evidence type="ECO:0000256" key="6">
    <source>
        <dbReference type="SAM" id="Phobius"/>
    </source>
</evidence>
<dbReference type="GO" id="GO:0042910">
    <property type="term" value="F:xenobiotic transmembrane transporter activity"/>
    <property type="evidence" value="ECO:0007669"/>
    <property type="project" value="InterPro"/>
</dbReference>
<feature type="transmembrane region" description="Helical" evidence="6">
    <location>
        <begin position="159"/>
        <end position="179"/>
    </location>
</feature>
<dbReference type="NCBIfam" id="TIGR00797">
    <property type="entry name" value="matE"/>
    <property type="match status" value="1"/>
</dbReference>
<feature type="transmembrane region" description="Helical" evidence="6">
    <location>
        <begin position="185"/>
        <end position="211"/>
    </location>
</feature>
<dbReference type="PANTHER" id="PTHR42893">
    <property type="entry name" value="PROTEIN DETOXIFICATION 44, CHLOROPLASTIC-RELATED"/>
    <property type="match status" value="1"/>
</dbReference>
<evidence type="ECO:0000256" key="2">
    <source>
        <dbReference type="ARBA" id="ARBA00010199"/>
    </source>
</evidence>
<dbReference type="PANTHER" id="PTHR42893:SF46">
    <property type="entry name" value="PROTEIN DETOXIFICATION 44, CHLOROPLASTIC"/>
    <property type="match status" value="1"/>
</dbReference>
<feature type="transmembrane region" description="Helical" evidence="6">
    <location>
        <begin position="90"/>
        <end position="108"/>
    </location>
</feature>
<protein>
    <submittedName>
        <fullName evidence="7">Multidrug resistance protein, MATE family</fullName>
    </submittedName>
</protein>
<evidence type="ECO:0000256" key="3">
    <source>
        <dbReference type="ARBA" id="ARBA00022692"/>
    </source>
</evidence>
<keyword evidence="8" id="KW-1185">Reference proteome</keyword>
<keyword evidence="5 6" id="KW-0472">Membrane</keyword>
<feature type="transmembrane region" description="Helical" evidence="6">
    <location>
        <begin position="128"/>
        <end position="152"/>
    </location>
</feature>
<dbReference type="EMBL" id="OCTN01000002">
    <property type="protein sequence ID" value="SOH93438.1"/>
    <property type="molecule type" value="Genomic_DNA"/>
</dbReference>
<evidence type="ECO:0000313" key="8">
    <source>
        <dbReference type="Proteomes" id="UP000220034"/>
    </source>
</evidence>
<dbReference type="AlphaFoldDB" id="A0A2C9CQE9"/>
<keyword evidence="3 6" id="KW-0812">Transmembrane</keyword>
<dbReference type="InterPro" id="IPR002528">
    <property type="entry name" value="MATE_fam"/>
</dbReference>
<dbReference type="GO" id="GO:0015297">
    <property type="term" value="F:antiporter activity"/>
    <property type="evidence" value="ECO:0007669"/>
    <property type="project" value="InterPro"/>
</dbReference>
<proteinExistence type="inferred from homology"/>
<dbReference type="RefSeq" id="WP_097929022.1">
    <property type="nucleotide sequence ID" value="NZ_OCTN01000002.1"/>
</dbReference>
<dbReference type="Proteomes" id="UP000220034">
    <property type="component" value="Unassembled WGS sequence"/>
</dbReference>
<feature type="transmembrane region" description="Helical" evidence="6">
    <location>
        <begin position="276"/>
        <end position="298"/>
    </location>
</feature>
<feature type="transmembrane region" description="Helical" evidence="6">
    <location>
        <begin position="383"/>
        <end position="401"/>
    </location>
</feature>
<keyword evidence="4 6" id="KW-1133">Transmembrane helix</keyword>
<evidence type="ECO:0000313" key="7">
    <source>
        <dbReference type="EMBL" id="SOH93438.1"/>
    </source>
</evidence>
<sequence>MTPITNRRVLAIALPIVLSNATIPLMGLVDTYAVGQLGAAAPIGGVAIGAVILSAVYWIFGFLRMGTTGMVAQAAGRGDIPERDAHLTRALMIAAIAGAALIVLQIPITRLAFWISKGSEEVEALARTYIAVRIWGAPFAIAVYALTGWLIAVERTRSVLILQMTMNALNIVLSLWFVLGLDMGVGGVALATLIAEIAGATVGIVLCRDVFRANHWRDRARVGDMAMLKPMIAVNTDIMIRSVLLQVCFMSVTFRAAGLSDVTLAANQILLQFLNLTAYALDGFAFAAEALVGAAFGVGNRPALRRAARLTSIWGIGAVCLMSLLFLIAGDFVIGQMTTAENVQAVARDYLPWMVLAPIVGLPCFMLDGIFIGATRTRDMRNMMVISALGYFAMMPLLVSLMGNHGLWAALMLFFVLRGVTLGWRYPALEAAAVR</sequence>
<dbReference type="Pfam" id="PF01554">
    <property type="entry name" value="MatE"/>
    <property type="match status" value="2"/>
</dbReference>